<accession>A0A392W283</accession>
<evidence type="ECO:0000313" key="3">
    <source>
        <dbReference type="Proteomes" id="UP000265520"/>
    </source>
</evidence>
<protein>
    <submittedName>
        <fullName evidence="2">Uncharacterized protein</fullName>
    </submittedName>
</protein>
<name>A0A392W283_9FABA</name>
<dbReference type="Proteomes" id="UP000265520">
    <property type="component" value="Unassembled WGS sequence"/>
</dbReference>
<evidence type="ECO:0000313" key="2">
    <source>
        <dbReference type="EMBL" id="MCI93802.1"/>
    </source>
</evidence>
<feature type="non-terminal residue" evidence="2">
    <location>
        <position position="1"/>
    </location>
</feature>
<organism evidence="2 3">
    <name type="scientific">Trifolium medium</name>
    <dbReference type="NCBI Taxonomy" id="97028"/>
    <lineage>
        <taxon>Eukaryota</taxon>
        <taxon>Viridiplantae</taxon>
        <taxon>Streptophyta</taxon>
        <taxon>Embryophyta</taxon>
        <taxon>Tracheophyta</taxon>
        <taxon>Spermatophyta</taxon>
        <taxon>Magnoliopsida</taxon>
        <taxon>eudicotyledons</taxon>
        <taxon>Gunneridae</taxon>
        <taxon>Pentapetalae</taxon>
        <taxon>rosids</taxon>
        <taxon>fabids</taxon>
        <taxon>Fabales</taxon>
        <taxon>Fabaceae</taxon>
        <taxon>Papilionoideae</taxon>
        <taxon>50 kb inversion clade</taxon>
        <taxon>NPAAA clade</taxon>
        <taxon>Hologalegina</taxon>
        <taxon>IRL clade</taxon>
        <taxon>Trifolieae</taxon>
        <taxon>Trifolium</taxon>
    </lineage>
</organism>
<proteinExistence type="predicted"/>
<comment type="caution">
    <text evidence="2">The sequence shown here is derived from an EMBL/GenBank/DDBJ whole genome shotgun (WGS) entry which is preliminary data.</text>
</comment>
<sequence>FVRYSQAEDDMDATSSPSEVRGILTKQEEEEG</sequence>
<dbReference type="AlphaFoldDB" id="A0A392W283"/>
<feature type="region of interest" description="Disordered" evidence="1">
    <location>
        <begin position="1"/>
        <end position="32"/>
    </location>
</feature>
<evidence type="ECO:0000256" key="1">
    <source>
        <dbReference type="SAM" id="MobiDB-lite"/>
    </source>
</evidence>
<dbReference type="EMBL" id="LXQA011339242">
    <property type="protein sequence ID" value="MCI93802.1"/>
    <property type="molecule type" value="Genomic_DNA"/>
</dbReference>
<reference evidence="2 3" key="1">
    <citation type="journal article" date="2018" name="Front. Plant Sci.">
        <title>Red Clover (Trifolium pratense) and Zigzag Clover (T. medium) - A Picture of Genomic Similarities and Differences.</title>
        <authorList>
            <person name="Dluhosova J."/>
            <person name="Istvanek J."/>
            <person name="Nedelnik J."/>
            <person name="Repkova J."/>
        </authorList>
    </citation>
    <scope>NUCLEOTIDE SEQUENCE [LARGE SCALE GENOMIC DNA]</scope>
    <source>
        <strain evidence="3">cv. 10/8</strain>
        <tissue evidence="2">Leaf</tissue>
    </source>
</reference>
<keyword evidence="3" id="KW-1185">Reference proteome</keyword>